<accession>A0A382GA78</accession>
<organism evidence="2">
    <name type="scientific">marine metagenome</name>
    <dbReference type="NCBI Taxonomy" id="408172"/>
    <lineage>
        <taxon>unclassified sequences</taxon>
        <taxon>metagenomes</taxon>
        <taxon>ecological metagenomes</taxon>
    </lineage>
</organism>
<evidence type="ECO:0000313" key="2">
    <source>
        <dbReference type="EMBL" id="SVB72150.1"/>
    </source>
</evidence>
<protein>
    <submittedName>
        <fullName evidence="2">Uncharacterized protein</fullName>
    </submittedName>
</protein>
<dbReference type="EMBL" id="UINC01054439">
    <property type="protein sequence ID" value="SVB72150.1"/>
    <property type="molecule type" value="Genomic_DNA"/>
</dbReference>
<evidence type="ECO:0000256" key="1">
    <source>
        <dbReference type="SAM" id="MobiDB-lite"/>
    </source>
</evidence>
<gene>
    <name evidence="2" type="ORF">METZ01_LOCUS225004</name>
</gene>
<dbReference type="AlphaFoldDB" id="A0A382GA78"/>
<reference evidence="2" key="1">
    <citation type="submission" date="2018-05" db="EMBL/GenBank/DDBJ databases">
        <authorList>
            <person name="Lanie J.A."/>
            <person name="Ng W.-L."/>
            <person name="Kazmierczak K.M."/>
            <person name="Andrzejewski T.M."/>
            <person name="Davidsen T.M."/>
            <person name="Wayne K.J."/>
            <person name="Tettelin H."/>
            <person name="Glass J.I."/>
            <person name="Rusch D."/>
            <person name="Podicherti R."/>
            <person name="Tsui H.-C.T."/>
            <person name="Winkler M.E."/>
        </authorList>
    </citation>
    <scope>NUCLEOTIDE SEQUENCE</scope>
</reference>
<proteinExistence type="predicted"/>
<name>A0A382GA78_9ZZZZ</name>
<sequence length="71" mass="7710">MINFKVRVFVLGSLLSLLSLGLGQEDGQEVEGATPPPRVVPESERTSPNTDVFIPSEEIAADEEVIFPIDI</sequence>
<feature type="region of interest" description="Disordered" evidence="1">
    <location>
        <begin position="24"/>
        <end position="50"/>
    </location>
</feature>